<feature type="domain" description="B12-binding" evidence="6">
    <location>
        <begin position="1"/>
        <end position="142"/>
    </location>
</feature>
<evidence type="ECO:0000313" key="8">
    <source>
        <dbReference type="EMBL" id="QIS14505.1"/>
    </source>
</evidence>
<name>A0A6G9YMI0_9NOCA</name>
<proteinExistence type="predicted"/>
<dbReference type="InterPro" id="IPR058240">
    <property type="entry name" value="rSAM_sf"/>
</dbReference>
<dbReference type="GO" id="GO:0046872">
    <property type="term" value="F:metal ion binding"/>
    <property type="evidence" value="ECO:0007669"/>
    <property type="project" value="UniProtKB-KW"/>
</dbReference>
<evidence type="ECO:0000256" key="5">
    <source>
        <dbReference type="ARBA" id="ARBA00023014"/>
    </source>
</evidence>
<dbReference type="CDD" id="cd01335">
    <property type="entry name" value="Radical_SAM"/>
    <property type="match status" value="1"/>
</dbReference>
<dbReference type="SFLD" id="SFLDS00029">
    <property type="entry name" value="Radical_SAM"/>
    <property type="match status" value="1"/>
</dbReference>
<dbReference type="Gene3D" id="3.80.30.20">
    <property type="entry name" value="tm_1862 like domain"/>
    <property type="match status" value="1"/>
</dbReference>
<evidence type="ECO:0000256" key="1">
    <source>
        <dbReference type="ARBA" id="ARBA00001966"/>
    </source>
</evidence>
<accession>A0A6G9YMI0</accession>
<gene>
    <name evidence="8" type="ORF">F5544_33345</name>
</gene>
<dbReference type="Pfam" id="PF02310">
    <property type="entry name" value="B12-binding"/>
    <property type="match status" value="1"/>
</dbReference>
<dbReference type="KEGG" id="nah:F5544_33345"/>
<dbReference type="GO" id="GO:0005829">
    <property type="term" value="C:cytosol"/>
    <property type="evidence" value="ECO:0007669"/>
    <property type="project" value="TreeGrafter"/>
</dbReference>
<comment type="cofactor">
    <cofactor evidence="1">
        <name>[4Fe-4S] cluster</name>
        <dbReference type="ChEBI" id="CHEBI:49883"/>
    </cofactor>
</comment>
<dbReference type="SFLD" id="SFLDG01123">
    <property type="entry name" value="methyltransferase_(Class_B)"/>
    <property type="match status" value="1"/>
</dbReference>
<sequence>MTKLNIYLAQVNNHFGNMAFVPYSVGILQAFCQEQEEIREAFEFKRFLFLREDVRAVARGLEAPAVVGLSSYIWNWEYNRALARVIRAMYPQCLIVMGGPQIPVDSSEFFRANPMVDLVVHHEGEYAFADILRTRISGRADYTDIPGISIRDEDGMAIKTPDRERIRDLEALPSPYLTGVFDSLMRQPYKWSVSHETNRGCPYSCTFCDWGSATFTKLRQFSTERLADELEWFGRNGVDIIYNCDANHGILARDLELAEKLAEVRGHYGFPAQFRTAYAKKSNDTVFAIAEVLHRTGLERGVTLSMQSMSDDTLSAIKRRNIKQDNLGALLRRYREAHIPTYTELILGLPGESAESFRKGIGRLFELGQHEALLIYLCEVLLNSELGNPDYRRVHGVRTVRMPLLLAYVTPSEDDVTEYFEIVVETATMPHDQWRNSLIFSWFVQCFHCLNLTQGIAVFLYADRGLAYEDFYEELLRFASTPDSRLLHRVRRDAVALVDEGLRGKGMGRVVPDFCDLVWNPEEAFFLNLVRDKDELYAEIDTFLAKLNIERQLGLSDELRTDLVAFQRASLVGPGESADIAISVGHRLPDYLAHAYLREPTTLVQEESTVVLTGNKEYPDPERYAVEALRYGRKNNRLRRTAVTARK</sequence>
<dbReference type="InterPro" id="IPR007197">
    <property type="entry name" value="rSAM"/>
</dbReference>
<evidence type="ECO:0000256" key="2">
    <source>
        <dbReference type="ARBA" id="ARBA00022691"/>
    </source>
</evidence>
<dbReference type="SFLD" id="SFLDG01082">
    <property type="entry name" value="B12-binding_domain_containing"/>
    <property type="match status" value="1"/>
</dbReference>
<dbReference type="SUPFAM" id="SSF102114">
    <property type="entry name" value="Radical SAM enzymes"/>
    <property type="match status" value="1"/>
</dbReference>
<organism evidence="8 9">
    <name type="scientific">Nocardia arthritidis</name>
    <dbReference type="NCBI Taxonomy" id="228602"/>
    <lineage>
        <taxon>Bacteria</taxon>
        <taxon>Bacillati</taxon>
        <taxon>Actinomycetota</taxon>
        <taxon>Actinomycetes</taxon>
        <taxon>Mycobacteriales</taxon>
        <taxon>Nocardiaceae</taxon>
        <taxon>Nocardia</taxon>
    </lineage>
</organism>
<dbReference type="Proteomes" id="UP000503540">
    <property type="component" value="Chromosome"/>
</dbReference>
<dbReference type="InterPro" id="IPR006638">
    <property type="entry name" value="Elp3/MiaA/NifB-like_rSAM"/>
</dbReference>
<keyword evidence="2" id="KW-0949">S-adenosyl-L-methionine</keyword>
<keyword evidence="9" id="KW-1185">Reference proteome</keyword>
<dbReference type="GO" id="GO:0051539">
    <property type="term" value="F:4 iron, 4 sulfur cluster binding"/>
    <property type="evidence" value="ECO:0007669"/>
    <property type="project" value="UniProtKB-KW"/>
</dbReference>
<dbReference type="InterPro" id="IPR006158">
    <property type="entry name" value="Cobalamin-bd"/>
</dbReference>
<evidence type="ECO:0000313" key="9">
    <source>
        <dbReference type="Proteomes" id="UP000503540"/>
    </source>
</evidence>
<dbReference type="InterPro" id="IPR034466">
    <property type="entry name" value="Methyltransferase_Class_B"/>
</dbReference>
<dbReference type="PROSITE" id="PS51332">
    <property type="entry name" value="B12_BINDING"/>
    <property type="match status" value="1"/>
</dbReference>
<keyword evidence="5" id="KW-0411">Iron-sulfur</keyword>
<dbReference type="AlphaFoldDB" id="A0A6G9YMI0"/>
<protein>
    <submittedName>
        <fullName evidence="8">Radical SAM protein</fullName>
    </submittedName>
</protein>
<evidence type="ECO:0000256" key="4">
    <source>
        <dbReference type="ARBA" id="ARBA00023004"/>
    </source>
</evidence>
<dbReference type="InterPro" id="IPR051198">
    <property type="entry name" value="BchE-like"/>
</dbReference>
<dbReference type="GO" id="GO:0031419">
    <property type="term" value="F:cobalamin binding"/>
    <property type="evidence" value="ECO:0007669"/>
    <property type="project" value="InterPro"/>
</dbReference>
<dbReference type="GO" id="GO:0003824">
    <property type="term" value="F:catalytic activity"/>
    <property type="evidence" value="ECO:0007669"/>
    <property type="project" value="InterPro"/>
</dbReference>
<dbReference type="PANTHER" id="PTHR43409">
    <property type="entry name" value="ANAEROBIC MAGNESIUM-PROTOPORPHYRIN IX MONOMETHYL ESTER CYCLASE-RELATED"/>
    <property type="match status" value="1"/>
</dbReference>
<dbReference type="RefSeq" id="WP_167476908.1">
    <property type="nucleotide sequence ID" value="NZ_CP046172.1"/>
</dbReference>
<reference evidence="8 9" key="1">
    <citation type="journal article" date="2019" name="ACS Chem. Biol.">
        <title>Identification and Mobilization of a Cryptic Antibiotic Biosynthesis Gene Locus from a Human-Pathogenic Nocardia Isolate.</title>
        <authorList>
            <person name="Herisse M."/>
            <person name="Ishida K."/>
            <person name="Porter J.L."/>
            <person name="Howden B."/>
            <person name="Hertweck C."/>
            <person name="Stinear T.P."/>
            <person name="Pidot S.J."/>
        </authorList>
    </citation>
    <scope>NUCLEOTIDE SEQUENCE [LARGE SCALE GENOMIC DNA]</scope>
    <source>
        <strain evidence="8 9">AUSMDU00012717</strain>
    </source>
</reference>
<dbReference type="Gene3D" id="3.40.50.280">
    <property type="entry name" value="Cobalamin-binding domain"/>
    <property type="match status" value="1"/>
</dbReference>
<dbReference type="PROSITE" id="PS51918">
    <property type="entry name" value="RADICAL_SAM"/>
    <property type="match status" value="1"/>
</dbReference>
<keyword evidence="3" id="KW-0479">Metal-binding</keyword>
<dbReference type="EMBL" id="CP046172">
    <property type="protein sequence ID" value="QIS14505.1"/>
    <property type="molecule type" value="Genomic_DNA"/>
</dbReference>
<evidence type="ECO:0000259" key="6">
    <source>
        <dbReference type="PROSITE" id="PS51332"/>
    </source>
</evidence>
<dbReference type="SMART" id="SM00729">
    <property type="entry name" value="Elp3"/>
    <property type="match status" value="1"/>
</dbReference>
<dbReference type="Pfam" id="PF04055">
    <property type="entry name" value="Radical_SAM"/>
    <property type="match status" value="1"/>
</dbReference>
<evidence type="ECO:0000259" key="7">
    <source>
        <dbReference type="PROSITE" id="PS51918"/>
    </source>
</evidence>
<evidence type="ECO:0000256" key="3">
    <source>
        <dbReference type="ARBA" id="ARBA00022723"/>
    </source>
</evidence>
<dbReference type="PANTHER" id="PTHR43409:SF16">
    <property type="entry name" value="SLR0320 PROTEIN"/>
    <property type="match status" value="1"/>
</dbReference>
<feature type="domain" description="Radical SAM core" evidence="7">
    <location>
        <begin position="187"/>
        <end position="412"/>
    </location>
</feature>
<dbReference type="InterPro" id="IPR023404">
    <property type="entry name" value="rSAM_horseshoe"/>
</dbReference>
<keyword evidence="4" id="KW-0408">Iron</keyword>